<proteinExistence type="predicted"/>
<evidence type="ECO:0000313" key="1">
    <source>
        <dbReference type="EMBL" id="SMG13636.1"/>
    </source>
</evidence>
<dbReference type="InterPro" id="IPR015915">
    <property type="entry name" value="Kelch-typ_b-propeller"/>
</dbReference>
<accession>A0A1X7IH64</accession>
<dbReference type="SUPFAM" id="SSF117281">
    <property type="entry name" value="Kelch motif"/>
    <property type="match status" value="1"/>
</dbReference>
<dbReference type="RefSeq" id="WP_139827131.1">
    <property type="nucleotide sequence ID" value="NZ_FXAO01000001.1"/>
</dbReference>
<organism evidence="1 2">
    <name type="scientific">Arenibacter troitsensis</name>
    <dbReference type="NCBI Taxonomy" id="188872"/>
    <lineage>
        <taxon>Bacteria</taxon>
        <taxon>Pseudomonadati</taxon>
        <taxon>Bacteroidota</taxon>
        <taxon>Flavobacteriia</taxon>
        <taxon>Flavobacteriales</taxon>
        <taxon>Flavobacteriaceae</taxon>
        <taxon>Arenibacter</taxon>
    </lineage>
</organism>
<gene>
    <name evidence="1" type="ORF">SAMN03080602_00812</name>
</gene>
<evidence type="ECO:0000313" key="2">
    <source>
        <dbReference type="Proteomes" id="UP000193420"/>
    </source>
</evidence>
<sequence length="389" mass="42709">MKSIVVAEIPVIKGLNGCFSGIHNDVMLIAGGTNFPDKKLWEGGNKKWYNTIFALKKRNLELTYEWSANQTSQLPEPLANGASVSTKLGVLCIGGENGKVVVNTVFLMEWDKSVRQVCLKEMPFLPVPLCNLSACEINDVVYVVGGQTTIGGEATDYIFSLDLNADPRSQKWESLEGFPGQGRIQAVISGHKKGSCSYLYVMSGTYYNTMLCPSTKMLSDVYEYNITNSKWTQKQDIPNNDTPLISNGFIAAAPVLSIGKANILIFGGAGGENQPLAIRLELEHQIKEIKSGRAANQANVLEKIKTMEKECMSLLRETTFSRILWSYNSIEDSWTKLATLPKNPQIVTNALFWDNAIFIPGGEISPGVRTAGILKLSLNNIVLGKGFKI</sequence>
<dbReference type="Gene3D" id="2.120.10.80">
    <property type="entry name" value="Kelch-type beta propeller"/>
    <property type="match status" value="1"/>
</dbReference>
<dbReference type="InterPro" id="IPR056734">
    <property type="entry name" value="NANM"/>
</dbReference>
<protein>
    <submittedName>
        <fullName evidence="1">Cyclically-permuted mutarotase family protein</fullName>
    </submittedName>
</protein>
<dbReference type="STRING" id="188872.SAMN03080602_00812"/>
<dbReference type="AlphaFoldDB" id="A0A1X7IH64"/>
<dbReference type="OrthoDB" id="9803597at2"/>
<name>A0A1X7IH64_9FLAO</name>
<keyword evidence="2" id="KW-1185">Reference proteome</keyword>
<dbReference type="EMBL" id="FXAO01000001">
    <property type="protein sequence ID" value="SMG13636.1"/>
    <property type="molecule type" value="Genomic_DNA"/>
</dbReference>
<reference evidence="2" key="1">
    <citation type="submission" date="2017-04" db="EMBL/GenBank/DDBJ databases">
        <authorList>
            <person name="Varghese N."/>
            <person name="Submissions S."/>
        </authorList>
    </citation>
    <scope>NUCLEOTIDE SEQUENCE [LARGE SCALE GENOMIC DNA]</scope>
    <source>
        <strain evidence="2">DSM 19835</strain>
    </source>
</reference>
<dbReference type="Proteomes" id="UP000193420">
    <property type="component" value="Unassembled WGS sequence"/>
</dbReference>
<dbReference type="Pfam" id="PF24996">
    <property type="entry name" value="NANM"/>
    <property type="match status" value="1"/>
</dbReference>